<dbReference type="Gene3D" id="1.10.1670.10">
    <property type="entry name" value="Helix-hairpin-Helix base-excision DNA repair enzymes (C-terminal)"/>
    <property type="match status" value="1"/>
</dbReference>
<dbReference type="GO" id="GO:0032357">
    <property type="term" value="F:oxidized purine DNA binding"/>
    <property type="evidence" value="ECO:0007669"/>
    <property type="project" value="TreeGrafter"/>
</dbReference>
<dbReference type="InterPro" id="IPR023170">
    <property type="entry name" value="HhH_base_excis_C"/>
</dbReference>
<dbReference type="PROSITE" id="PS00764">
    <property type="entry name" value="ENDONUCLEASE_III_1"/>
    <property type="match status" value="1"/>
</dbReference>
<organism evidence="16 17">
    <name type="scientific">Dyella dinghuensis</name>
    <dbReference type="NCBI Taxonomy" id="1920169"/>
    <lineage>
        <taxon>Bacteria</taxon>
        <taxon>Pseudomonadati</taxon>
        <taxon>Pseudomonadota</taxon>
        <taxon>Gammaproteobacteria</taxon>
        <taxon>Lysobacterales</taxon>
        <taxon>Rhodanobacteraceae</taxon>
        <taxon>Dyella</taxon>
    </lineage>
</organism>
<evidence type="ECO:0000256" key="12">
    <source>
        <dbReference type="ARBA" id="ARBA00023204"/>
    </source>
</evidence>
<evidence type="ECO:0000256" key="3">
    <source>
        <dbReference type="ARBA" id="ARBA00008343"/>
    </source>
</evidence>
<evidence type="ECO:0000256" key="7">
    <source>
        <dbReference type="ARBA" id="ARBA00022723"/>
    </source>
</evidence>
<dbReference type="RefSeq" id="WP_126673220.1">
    <property type="nucleotide sequence ID" value="NZ_RYZR01000005.1"/>
</dbReference>
<dbReference type="PANTHER" id="PTHR42944:SF1">
    <property type="entry name" value="ADENINE DNA GLYCOSYLASE"/>
    <property type="match status" value="1"/>
</dbReference>
<dbReference type="SMART" id="SM00525">
    <property type="entry name" value="FES"/>
    <property type="match status" value="1"/>
</dbReference>
<dbReference type="EMBL" id="RYZR01000005">
    <property type="protein sequence ID" value="RUL63939.1"/>
    <property type="molecule type" value="Genomic_DNA"/>
</dbReference>
<keyword evidence="10 14" id="KW-0408">Iron</keyword>
<dbReference type="GO" id="GO:0000701">
    <property type="term" value="F:purine-specific mismatch base pair DNA N-glycosylase activity"/>
    <property type="evidence" value="ECO:0007669"/>
    <property type="project" value="UniProtKB-EC"/>
</dbReference>
<feature type="domain" description="HhH-GPD" evidence="15">
    <location>
        <begin position="37"/>
        <end position="188"/>
    </location>
</feature>
<dbReference type="InterPro" id="IPR004035">
    <property type="entry name" value="Endouclease-III_FeS-bd_BS"/>
</dbReference>
<reference evidence="16 17" key="1">
    <citation type="submission" date="2018-12" db="EMBL/GenBank/DDBJ databases">
        <title>Dyella dinghuensis sp. nov. DHOA06 and Dyella choica sp. nov. 4M-K27, isolated from forest soil.</title>
        <authorList>
            <person name="Qiu L.-H."/>
            <person name="Gao Z.-H."/>
        </authorList>
    </citation>
    <scope>NUCLEOTIDE SEQUENCE [LARGE SCALE GENOMIC DNA]</scope>
    <source>
        <strain evidence="16 17">DHOA06</strain>
    </source>
</reference>
<evidence type="ECO:0000256" key="5">
    <source>
        <dbReference type="ARBA" id="ARBA00022023"/>
    </source>
</evidence>
<evidence type="ECO:0000256" key="9">
    <source>
        <dbReference type="ARBA" id="ARBA00022801"/>
    </source>
</evidence>
<dbReference type="InterPro" id="IPR044298">
    <property type="entry name" value="MIG/MutY"/>
</dbReference>
<keyword evidence="11" id="KW-0411">Iron-sulfur</keyword>
<evidence type="ECO:0000256" key="14">
    <source>
        <dbReference type="RuleBase" id="RU365096"/>
    </source>
</evidence>
<evidence type="ECO:0000313" key="17">
    <source>
        <dbReference type="Proteomes" id="UP000267077"/>
    </source>
</evidence>
<dbReference type="InterPro" id="IPR000445">
    <property type="entry name" value="HhH_motif"/>
</dbReference>
<dbReference type="Gene3D" id="1.10.340.30">
    <property type="entry name" value="Hypothetical protein, domain 2"/>
    <property type="match status" value="1"/>
</dbReference>
<dbReference type="NCBIfam" id="TIGR01084">
    <property type="entry name" value="mutY"/>
    <property type="match status" value="1"/>
</dbReference>
<comment type="cofactor">
    <cofactor evidence="14">
        <name>[4Fe-4S] cluster</name>
        <dbReference type="ChEBI" id="CHEBI:49883"/>
    </cofactor>
    <text evidence="14">Binds 1 [4Fe-4S] cluster.</text>
</comment>
<comment type="catalytic activity">
    <reaction evidence="1 14">
        <text>Hydrolyzes free adenine bases from 7,8-dihydro-8-oxoguanine:adenine mismatched double-stranded DNA, leaving an apurinic site.</text>
        <dbReference type="EC" id="3.2.2.31"/>
    </reaction>
</comment>
<dbReference type="GO" id="GO:0006284">
    <property type="term" value="P:base-excision repair"/>
    <property type="evidence" value="ECO:0007669"/>
    <property type="project" value="UniProtKB-UniRule"/>
</dbReference>
<dbReference type="InterPro" id="IPR029119">
    <property type="entry name" value="MutY_C"/>
</dbReference>
<keyword evidence="7" id="KW-0479">Metal-binding</keyword>
<evidence type="ECO:0000259" key="15">
    <source>
        <dbReference type="SMART" id="SM00478"/>
    </source>
</evidence>
<dbReference type="PANTHER" id="PTHR42944">
    <property type="entry name" value="ADENINE DNA GLYCOSYLASE"/>
    <property type="match status" value="1"/>
</dbReference>
<keyword evidence="8 14" id="KW-0227">DNA damage</keyword>
<gene>
    <name evidence="16" type="primary">mutY</name>
    <name evidence="16" type="ORF">EKH79_07665</name>
</gene>
<keyword evidence="9" id="KW-0378">Hydrolase</keyword>
<dbReference type="Proteomes" id="UP000267077">
    <property type="component" value="Unassembled WGS sequence"/>
</dbReference>
<evidence type="ECO:0000256" key="13">
    <source>
        <dbReference type="ARBA" id="ARBA00023295"/>
    </source>
</evidence>
<keyword evidence="12" id="KW-0234">DNA repair</keyword>
<evidence type="ECO:0000313" key="16">
    <source>
        <dbReference type="EMBL" id="RUL63939.1"/>
    </source>
</evidence>
<dbReference type="CDD" id="cd00056">
    <property type="entry name" value="ENDO3c"/>
    <property type="match status" value="1"/>
</dbReference>
<dbReference type="InterPro" id="IPR015797">
    <property type="entry name" value="NUDIX_hydrolase-like_dom_sf"/>
</dbReference>
<evidence type="ECO:0000256" key="8">
    <source>
        <dbReference type="ARBA" id="ARBA00022763"/>
    </source>
</evidence>
<dbReference type="Gene3D" id="3.90.79.10">
    <property type="entry name" value="Nucleoside Triphosphate Pyrophosphohydrolase"/>
    <property type="match status" value="1"/>
</dbReference>
<dbReference type="SUPFAM" id="SSF55811">
    <property type="entry name" value="Nudix"/>
    <property type="match status" value="1"/>
</dbReference>
<dbReference type="GO" id="GO:0006298">
    <property type="term" value="P:mismatch repair"/>
    <property type="evidence" value="ECO:0007669"/>
    <property type="project" value="TreeGrafter"/>
</dbReference>
<keyword evidence="17" id="KW-1185">Reference proteome</keyword>
<dbReference type="InterPro" id="IPR004036">
    <property type="entry name" value="Endonuclease-III-like_CS2"/>
</dbReference>
<dbReference type="GO" id="GO:0035485">
    <property type="term" value="F:adenine/guanine mispair binding"/>
    <property type="evidence" value="ECO:0007669"/>
    <property type="project" value="TreeGrafter"/>
</dbReference>
<dbReference type="AlphaFoldDB" id="A0A3S0RT08"/>
<protein>
    <recommendedName>
        <fullName evidence="5 14">Adenine DNA glycosylase</fullName>
        <ecNumber evidence="4 14">3.2.2.31</ecNumber>
    </recommendedName>
</protein>
<dbReference type="InterPro" id="IPR003265">
    <property type="entry name" value="HhH-GPD_domain"/>
</dbReference>
<dbReference type="CDD" id="cd03431">
    <property type="entry name" value="NUDIX_DNA_Glycosylase_C-MutY"/>
    <property type="match status" value="1"/>
</dbReference>
<dbReference type="InterPro" id="IPR003651">
    <property type="entry name" value="Endonuclease3_FeS-loop_motif"/>
</dbReference>
<evidence type="ECO:0000256" key="4">
    <source>
        <dbReference type="ARBA" id="ARBA00012045"/>
    </source>
</evidence>
<proteinExistence type="inferred from homology"/>
<comment type="similarity">
    <text evidence="3 14">Belongs to the Nth/MutY family.</text>
</comment>
<keyword evidence="13 14" id="KW-0326">Glycosidase</keyword>
<dbReference type="GO" id="GO:0051539">
    <property type="term" value="F:4 iron, 4 sulfur cluster binding"/>
    <property type="evidence" value="ECO:0007669"/>
    <property type="project" value="UniProtKB-UniRule"/>
</dbReference>
<dbReference type="Pfam" id="PF00633">
    <property type="entry name" value="HHH"/>
    <property type="match status" value="1"/>
</dbReference>
<dbReference type="GO" id="GO:0046872">
    <property type="term" value="F:metal ion binding"/>
    <property type="evidence" value="ECO:0007669"/>
    <property type="project" value="UniProtKB-UniRule"/>
</dbReference>
<dbReference type="FunFam" id="1.10.340.30:FF:000002">
    <property type="entry name" value="Adenine DNA glycosylase"/>
    <property type="match status" value="1"/>
</dbReference>
<evidence type="ECO:0000256" key="11">
    <source>
        <dbReference type="ARBA" id="ARBA00023014"/>
    </source>
</evidence>
<dbReference type="SUPFAM" id="SSF48150">
    <property type="entry name" value="DNA-glycosylase"/>
    <property type="match status" value="1"/>
</dbReference>
<name>A0A3S0RT08_9GAMM</name>
<dbReference type="Pfam" id="PF14815">
    <property type="entry name" value="NUDIX_4"/>
    <property type="match status" value="1"/>
</dbReference>
<dbReference type="OrthoDB" id="9802365at2"/>
<dbReference type="InterPro" id="IPR005760">
    <property type="entry name" value="A/G_AdeGlyc_MutY"/>
</dbReference>
<evidence type="ECO:0000256" key="2">
    <source>
        <dbReference type="ARBA" id="ARBA00002933"/>
    </source>
</evidence>
<evidence type="ECO:0000256" key="6">
    <source>
        <dbReference type="ARBA" id="ARBA00022485"/>
    </source>
</evidence>
<keyword evidence="6" id="KW-0004">4Fe-4S</keyword>
<dbReference type="Pfam" id="PF00730">
    <property type="entry name" value="HhH-GPD"/>
    <property type="match status" value="1"/>
</dbReference>
<dbReference type="GO" id="GO:0034039">
    <property type="term" value="F:8-oxo-7,8-dihydroguanine DNA N-glycosylase activity"/>
    <property type="evidence" value="ECO:0007669"/>
    <property type="project" value="TreeGrafter"/>
</dbReference>
<dbReference type="EC" id="3.2.2.31" evidence="4 14"/>
<dbReference type="InterPro" id="IPR011257">
    <property type="entry name" value="DNA_glycosylase"/>
</dbReference>
<comment type="caution">
    <text evidence="16">The sequence shown here is derived from an EMBL/GenBank/DDBJ whole genome shotgun (WGS) entry which is preliminary data.</text>
</comment>
<evidence type="ECO:0000256" key="1">
    <source>
        <dbReference type="ARBA" id="ARBA00000843"/>
    </source>
</evidence>
<dbReference type="PROSITE" id="PS01155">
    <property type="entry name" value="ENDONUCLEASE_III_2"/>
    <property type="match status" value="1"/>
</dbReference>
<comment type="function">
    <text evidence="2">Adenine glycosylase active on G-A mispairs. MutY also corrects error-prone DNA synthesis past GO lesions which are due to the oxidatively damaged form of guanine: 7,8-dihydro-8-oxoguanine (8-oxo-dGTP).</text>
</comment>
<sequence>MTTFANALLAWFDRHGRHDLPWQHPRDAYRVWLSEIMLQQTQVSTVIPYFQRFLAKLPTLGDLATADEDTVLALWSGLGYYRRARFLHRAAQRCVELHNGELPREFDALAALPGIGRSTAGAILAQAYGLRFPILDGNVKRVLTRYHGIAGHPGEREVEKQLWLRADEHTPAERTADYTQAIMDLGATVCVRARPLCDACPMRNECIAFRENLTAQLPTPKPGKSIPTRSTIMLILRDTEGRMLLQRRGAQGVWSGLWSLPEADDTDNAWREAQRHARIDDAQSLTPFLHVFSHYRLKIQPLLFDSAAPAHAIADNADLRWCAIADLPALGLPAPVRTLLMALPEPTEEEKQP</sequence>
<evidence type="ECO:0000256" key="10">
    <source>
        <dbReference type="ARBA" id="ARBA00023004"/>
    </source>
</evidence>
<accession>A0A3S0RT08</accession>
<dbReference type="SMART" id="SM00478">
    <property type="entry name" value="ENDO3c"/>
    <property type="match status" value="1"/>
</dbReference>